<gene>
    <name evidence="2" type="ORF">ACFPN1_16220</name>
</gene>
<accession>A0ABW0SSH1</accession>
<evidence type="ECO:0000313" key="2">
    <source>
        <dbReference type="EMBL" id="MFC5571601.1"/>
    </source>
</evidence>
<sequence>MTHYLFGDFSVEYRSSLSVSEAVGRLTAIADESILPAPGRDALLHGYVTRHEVFLHQGNTLFINPFRPRFMGAFVEEDGVALLRGRIVAMRLFKVWLSAGILMLSAIIFSAVFLPRHVHIDGSPGEFLLVLGILGAFLLALRIAMLPASPLVRSLEGVILSAISGERPNNSFKPKPLRGSA</sequence>
<keyword evidence="3" id="KW-1185">Reference proteome</keyword>
<dbReference type="Proteomes" id="UP001596036">
    <property type="component" value="Unassembled WGS sequence"/>
</dbReference>
<feature type="transmembrane region" description="Helical" evidence="1">
    <location>
        <begin position="92"/>
        <end position="115"/>
    </location>
</feature>
<keyword evidence="1" id="KW-0812">Transmembrane</keyword>
<proteinExistence type="predicted"/>
<keyword evidence="1" id="KW-1133">Transmembrane helix</keyword>
<feature type="transmembrane region" description="Helical" evidence="1">
    <location>
        <begin position="127"/>
        <end position="145"/>
    </location>
</feature>
<evidence type="ECO:0000256" key="1">
    <source>
        <dbReference type="SAM" id="Phobius"/>
    </source>
</evidence>
<reference evidence="3" key="1">
    <citation type="journal article" date="2019" name="Int. J. Syst. Evol. Microbiol.">
        <title>The Global Catalogue of Microorganisms (GCM) 10K type strain sequencing project: providing services to taxonomists for standard genome sequencing and annotation.</title>
        <authorList>
            <consortium name="The Broad Institute Genomics Platform"/>
            <consortium name="The Broad Institute Genome Sequencing Center for Infectious Disease"/>
            <person name="Wu L."/>
            <person name="Ma J."/>
        </authorList>
    </citation>
    <scope>NUCLEOTIDE SEQUENCE [LARGE SCALE GENOMIC DNA]</scope>
    <source>
        <strain evidence="3">KACC 11407</strain>
    </source>
</reference>
<protein>
    <submittedName>
        <fullName evidence="2">Uncharacterized protein</fullName>
    </submittedName>
</protein>
<organism evidence="2 3">
    <name type="scientific">Lysobacter yangpyeongensis</name>
    <dbReference type="NCBI Taxonomy" id="346182"/>
    <lineage>
        <taxon>Bacteria</taxon>
        <taxon>Pseudomonadati</taxon>
        <taxon>Pseudomonadota</taxon>
        <taxon>Gammaproteobacteria</taxon>
        <taxon>Lysobacterales</taxon>
        <taxon>Lysobacteraceae</taxon>
        <taxon>Lysobacter</taxon>
    </lineage>
</organism>
<keyword evidence="1" id="KW-0472">Membrane</keyword>
<evidence type="ECO:0000313" key="3">
    <source>
        <dbReference type="Proteomes" id="UP001596036"/>
    </source>
</evidence>
<comment type="caution">
    <text evidence="2">The sequence shown here is derived from an EMBL/GenBank/DDBJ whole genome shotgun (WGS) entry which is preliminary data.</text>
</comment>
<name>A0ABW0SSH1_9GAMM</name>
<dbReference type="EMBL" id="JBHSNM010000020">
    <property type="protein sequence ID" value="MFC5571601.1"/>
    <property type="molecule type" value="Genomic_DNA"/>
</dbReference>
<dbReference type="RefSeq" id="WP_386756258.1">
    <property type="nucleotide sequence ID" value="NZ_JBHSNM010000020.1"/>
</dbReference>